<reference evidence="1 2" key="1">
    <citation type="submission" date="2022-09" db="EMBL/GenBank/DDBJ databases">
        <title>Chelativorans salina sp. nov., a novel slightly halophilic bacterium isolated from a saline lake sediment enrichment.</title>
        <authorList>
            <person name="Gao L."/>
            <person name="Fang B.-Z."/>
            <person name="Li W.-J."/>
        </authorList>
    </citation>
    <scope>NUCLEOTIDE SEQUENCE [LARGE SCALE GENOMIC DNA]</scope>
    <source>
        <strain evidence="1 2">EGI FJ00035</strain>
    </source>
</reference>
<protein>
    <submittedName>
        <fullName evidence="1">Uncharacterized protein</fullName>
    </submittedName>
</protein>
<accession>A0ABT2LJP3</accession>
<gene>
    <name evidence="1" type="ORF">N5A92_06295</name>
</gene>
<evidence type="ECO:0000313" key="1">
    <source>
        <dbReference type="EMBL" id="MCT7374642.1"/>
    </source>
</evidence>
<comment type="caution">
    <text evidence="1">The sequence shown here is derived from an EMBL/GenBank/DDBJ whole genome shotgun (WGS) entry which is preliminary data.</text>
</comment>
<dbReference type="EMBL" id="JAOCZP010000002">
    <property type="protein sequence ID" value="MCT7374642.1"/>
    <property type="molecule type" value="Genomic_DNA"/>
</dbReference>
<sequence length="72" mass="8008">MKNIFLGLQIPVLIVLAMQASLLAREIGALQQRIEAAPVIRAETEQRRACEEAIWPAIPEPCLERVSAVRTD</sequence>
<organism evidence="1 2">
    <name type="scientific">Chelativorans salis</name>
    <dbReference type="NCBI Taxonomy" id="2978478"/>
    <lineage>
        <taxon>Bacteria</taxon>
        <taxon>Pseudomonadati</taxon>
        <taxon>Pseudomonadota</taxon>
        <taxon>Alphaproteobacteria</taxon>
        <taxon>Hyphomicrobiales</taxon>
        <taxon>Phyllobacteriaceae</taxon>
        <taxon>Chelativorans</taxon>
    </lineage>
</organism>
<name>A0ABT2LJP3_9HYPH</name>
<dbReference type="RefSeq" id="WP_260901130.1">
    <property type="nucleotide sequence ID" value="NZ_JAOCZP010000002.1"/>
</dbReference>
<dbReference type="Proteomes" id="UP001320831">
    <property type="component" value="Unassembled WGS sequence"/>
</dbReference>
<proteinExistence type="predicted"/>
<evidence type="ECO:0000313" key="2">
    <source>
        <dbReference type="Proteomes" id="UP001320831"/>
    </source>
</evidence>
<keyword evidence="2" id="KW-1185">Reference proteome</keyword>